<evidence type="ECO:0000256" key="3">
    <source>
        <dbReference type="ARBA" id="ARBA00022490"/>
    </source>
</evidence>
<comment type="similarity">
    <text evidence="13">Belongs to the radical SAM superfamily. RlmN family.</text>
</comment>
<dbReference type="NCBIfam" id="TIGR00048">
    <property type="entry name" value="rRNA_mod_RlmN"/>
    <property type="match status" value="1"/>
</dbReference>
<keyword evidence="6 13" id="KW-0808">Transferase</keyword>
<keyword evidence="7 13" id="KW-0949">S-adenosyl-L-methionine</keyword>
<comment type="catalytic activity">
    <reaction evidence="13">
        <text>adenosine(37) in tRNA + 2 reduced [2Fe-2S]-[ferredoxin] + 2 S-adenosyl-L-methionine = 2-methyladenosine(37) in tRNA + 5'-deoxyadenosine + L-methionine + 2 oxidized [2Fe-2S]-[ferredoxin] + S-adenosyl-L-homocysteine</text>
        <dbReference type="Rhea" id="RHEA:43332"/>
        <dbReference type="Rhea" id="RHEA-COMP:10000"/>
        <dbReference type="Rhea" id="RHEA-COMP:10001"/>
        <dbReference type="Rhea" id="RHEA-COMP:10162"/>
        <dbReference type="Rhea" id="RHEA-COMP:10485"/>
        <dbReference type="ChEBI" id="CHEBI:17319"/>
        <dbReference type="ChEBI" id="CHEBI:33737"/>
        <dbReference type="ChEBI" id="CHEBI:33738"/>
        <dbReference type="ChEBI" id="CHEBI:57844"/>
        <dbReference type="ChEBI" id="CHEBI:57856"/>
        <dbReference type="ChEBI" id="CHEBI:59789"/>
        <dbReference type="ChEBI" id="CHEBI:74411"/>
        <dbReference type="ChEBI" id="CHEBI:74497"/>
        <dbReference type="EC" id="2.1.1.192"/>
    </reaction>
</comment>
<evidence type="ECO:0000256" key="4">
    <source>
        <dbReference type="ARBA" id="ARBA00022552"/>
    </source>
</evidence>
<accession>A0ABY3ZWS1</accession>
<keyword evidence="3 13" id="KW-0963">Cytoplasm</keyword>
<dbReference type="InterPro" id="IPR013785">
    <property type="entry name" value="Aldolase_TIM"/>
</dbReference>
<dbReference type="Gene3D" id="3.20.20.70">
    <property type="entry name" value="Aldolase class I"/>
    <property type="match status" value="1"/>
</dbReference>
<feature type="binding site" evidence="13">
    <location>
        <position position="208"/>
    </location>
    <ligand>
        <name>S-adenosyl-L-methionine</name>
        <dbReference type="ChEBI" id="CHEBI:59789"/>
    </ligand>
</feature>
<feature type="binding site" evidence="13">
    <location>
        <position position="307"/>
    </location>
    <ligand>
        <name>S-adenosyl-L-methionine</name>
        <dbReference type="ChEBI" id="CHEBI:59789"/>
    </ligand>
</feature>
<evidence type="ECO:0000256" key="12">
    <source>
        <dbReference type="ARBA" id="ARBA00023251"/>
    </source>
</evidence>
<organism evidence="15 16">
    <name type="scientific">Macrococcus armenti</name>
    <dbReference type="NCBI Taxonomy" id="2875764"/>
    <lineage>
        <taxon>Bacteria</taxon>
        <taxon>Bacillati</taxon>
        <taxon>Bacillota</taxon>
        <taxon>Bacilli</taxon>
        <taxon>Bacillales</taxon>
        <taxon>Staphylococcaceae</taxon>
        <taxon>Macrococcus</taxon>
    </lineage>
</organism>
<dbReference type="InterPro" id="IPR007197">
    <property type="entry name" value="rSAM"/>
</dbReference>
<proteinExistence type="inferred from homology"/>
<reference evidence="15" key="2">
    <citation type="submission" date="2022-04" db="EMBL/GenBank/DDBJ databases">
        <title>Antimicrobial genetic elements in methicillin-resistant Macrococcus armenti.</title>
        <authorList>
            <person name="Keller J.E."/>
            <person name="Schwendener S."/>
            <person name="Pantucek R."/>
            <person name="Perreten V."/>
        </authorList>
    </citation>
    <scope>NUCLEOTIDE SEQUENCE</scope>
    <source>
        <strain evidence="15">CCM 2609</strain>
    </source>
</reference>
<evidence type="ECO:0000313" key="16">
    <source>
        <dbReference type="Proteomes" id="UP000830343"/>
    </source>
</evidence>
<evidence type="ECO:0000313" key="15">
    <source>
        <dbReference type="EMBL" id="UOB21365.1"/>
    </source>
</evidence>
<dbReference type="GO" id="GO:0008168">
    <property type="term" value="F:methyltransferase activity"/>
    <property type="evidence" value="ECO:0007669"/>
    <property type="project" value="UniProtKB-KW"/>
</dbReference>
<feature type="binding site" evidence="13">
    <location>
        <begin position="231"/>
        <end position="233"/>
    </location>
    <ligand>
        <name>S-adenosyl-L-methionine</name>
        <dbReference type="ChEBI" id="CHEBI:59789"/>
    </ligand>
</feature>
<keyword evidence="5 13" id="KW-0489">Methyltransferase</keyword>
<feature type="active site" description="S-methylcysteine intermediate" evidence="13">
    <location>
        <position position="350"/>
    </location>
</feature>
<evidence type="ECO:0000256" key="13">
    <source>
        <dbReference type="HAMAP-Rule" id="MF_01849"/>
    </source>
</evidence>
<keyword evidence="9 13" id="KW-0479">Metal-binding</keyword>
<evidence type="ECO:0000256" key="11">
    <source>
        <dbReference type="ARBA" id="ARBA00023014"/>
    </source>
</evidence>
<dbReference type="GO" id="GO:0032259">
    <property type="term" value="P:methylation"/>
    <property type="evidence" value="ECO:0007669"/>
    <property type="project" value="UniProtKB-KW"/>
</dbReference>
<keyword evidence="13" id="KW-1015">Disulfide bond</keyword>
<evidence type="ECO:0000256" key="6">
    <source>
        <dbReference type="ARBA" id="ARBA00022679"/>
    </source>
</evidence>
<dbReference type="PANTHER" id="PTHR30544">
    <property type="entry name" value="23S RRNA METHYLTRANSFERASE"/>
    <property type="match status" value="1"/>
</dbReference>
<dbReference type="InterPro" id="IPR058240">
    <property type="entry name" value="rSAM_sf"/>
</dbReference>
<dbReference type="InterPro" id="IPR040072">
    <property type="entry name" value="Methyltransferase_A"/>
</dbReference>
<feature type="binding site" evidence="13">
    <location>
        <position position="126"/>
    </location>
    <ligand>
        <name>[4Fe-4S] cluster</name>
        <dbReference type="ChEBI" id="CHEBI:49883"/>
        <note>4Fe-4S-S-AdoMet</note>
    </ligand>
</feature>
<keyword evidence="10 13" id="KW-0408">Iron</keyword>
<gene>
    <name evidence="13 15" type="primary">rlmN</name>
    <name evidence="15" type="ORF">MRZ06_04585</name>
</gene>
<dbReference type="InterPro" id="IPR027492">
    <property type="entry name" value="RNA_MTrfase_RlmN"/>
</dbReference>
<comment type="caution">
    <text evidence="13">Lacks conserved residue(s) required for the propagation of feature annotation.</text>
</comment>
<dbReference type="CDD" id="cd01335">
    <property type="entry name" value="Radical_SAM"/>
    <property type="match status" value="1"/>
</dbReference>
<keyword evidence="8 13" id="KW-0819">tRNA processing</keyword>
<feature type="binding site" evidence="13">
    <location>
        <position position="133"/>
    </location>
    <ligand>
        <name>[4Fe-4S] cluster</name>
        <dbReference type="ChEBI" id="CHEBI:49883"/>
        <note>4Fe-4S-S-AdoMet</note>
    </ligand>
</feature>
<comment type="miscellaneous">
    <text evidence="13">Reaction proceeds by a ping-pong mechanism involving intermediate methylation of a conserved cysteine residue.</text>
</comment>
<dbReference type="PANTHER" id="PTHR30544:SF5">
    <property type="entry name" value="RADICAL SAM CORE DOMAIN-CONTAINING PROTEIN"/>
    <property type="match status" value="1"/>
</dbReference>
<keyword evidence="2 13" id="KW-0004">4Fe-4S</keyword>
<feature type="binding site" evidence="13">
    <location>
        <begin position="176"/>
        <end position="177"/>
    </location>
    <ligand>
        <name>S-adenosyl-L-methionine</name>
        <dbReference type="ChEBI" id="CHEBI:59789"/>
    </ligand>
</feature>
<keyword evidence="16" id="KW-1185">Reference proteome</keyword>
<evidence type="ECO:0000256" key="1">
    <source>
        <dbReference type="ARBA" id="ARBA00004496"/>
    </source>
</evidence>
<evidence type="ECO:0000259" key="14">
    <source>
        <dbReference type="PROSITE" id="PS51918"/>
    </source>
</evidence>
<dbReference type="Proteomes" id="UP000830343">
    <property type="component" value="Chromosome"/>
</dbReference>
<feature type="active site" description="Proton acceptor" evidence="13">
    <location>
        <position position="106"/>
    </location>
</feature>
<sequence>MALLEKKSKKFMPNFEKPSIYSLQLDALKDWLADHGQQSFRAKQIFDWLYVKRVHSFEEMSNLSKDLRKVLDDNFTMTALKTVVKQESKDGTIKFLFELQDGYTIETVLMRHDYGNSVCVTTQVGCRIGCTFCASTLGGLKRNLEAGEIVAQVLNVQKALDEVDERVSHVVIMGIGEPFENYDAMMDFLKVINHNDGLNIGARHITVSTSGIIPRIYDFADEALQINFALSLHGPNNEIRSRLMPINRAYDLEKLMESIEYYVNKTGRRITFEYGLFGGVNDQVHHAKELAQLIKHLNCHVNLIPVNHVPERDYVRTPKEDIFKFEKELKRNGINATIRREHGSDIDAACGQLRAKERQEETR</sequence>
<evidence type="ECO:0000256" key="2">
    <source>
        <dbReference type="ARBA" id="ARBA00022485"/>
    </source>
</evidence>
<evidence type="ECO:0000256" key="7">
    <source>
        <dbReference type="ARBA" id="ARBA00022691"/>
    </source>
</evidence>
<dbReference type="SFLD" id="SFLDF00275">
    <property type="entry name" value="adenosine_C2_methyltransferase"/>
    <property type="match status" value="1"/>
</dbReference>
<name>A0ABY3ZWS1_9STAP</name>
<dbReference type="Pfam" id="PF04055">
    <property type="entry name" value="Radical_SAM"/>
    <property type="match status" value="1"/>
</dbReference>
<keyword evidence="4 13" id="KW-0698">rRNA processing</keyword>
<feature type="domain" description="Radical SAM core" evidence="14">
    <location>
        <begin position="112"/>
        <end position="345"/>
    </location>
</feature>
<protein>
    <recommendedName>
        <fullName evidence="13">Probable dual-specificity RNA methyltransferase RlmN</fullName>
        <ecNumber evidence="13">2.1.1.192</ecNumber>
    </recommendedName>
    <alternativeName>
        <fullName evidence="13">23S rRNA (adenine(2503)-C(2))-methyltransferase</fullName>
    </alternativeName>
    <alternativeName>
        <fullName evidence="13">23S rRNA m2A2503 methyltransferase</fullName>
    </alternativeName>
    <alternativeName>
        <fullName evidence="13">Ribosomal RNA large subunit methyltransferase N</fullName>
    </alternativeName>
    <alternativeName>
        <fullName evidence="13">tRNA (adenine(37)-C(2))-methyltransferase</fullName>
    </alternativeName>
    <alternativeName>
        <fullName evidence="13">tRNA m2A37 methyltransferase</fullName>
    </alternativeName>
</protein>
<dbReference type="HAMAP" id="MF_01849">
    <property type="entry name" value="RNA_methyltr_RlmN"/>
    <property type="match status" value="1"/>
</dbReference>
<dbReference type="InterPro" id="IPR048641">
    <property type="entry name" value="RlmN_N"/>
</dbReference>
<evidence type="ECO:0000256" key="10">
    <source>
        <dbReference type="ARBA" id="ARBA00023004"/>
    </source>
</evidence>
<dbReference type="SUPFAM" id="SSF102114">
    <property type="entry name" value="Radical SAM enzymes"/>
    <property type="match status" value="1"/>
</dbReference>
<comment type="subcellular location">
    <subcellularLocation>
        <location evidence="1 13">Cytoplasm</location>
    </subcellularLocation>
</comment>
<dbReference type="PROSITE" id="PS51918">
    <property type="entry name" value="RADICAL_SAM"/>
    <property type="match status" value="1"/>
</dbReference>
<dbReference type="SFLD" id="SFLDS00029">
    <property type="entry name" value="Radical_SAM"/>
    <property type="match status" value="1"/>
</dbReference>
<reference evidence="15" key="1">
    <citation type="submission" date="2022-03" db="EMBL/GenBank/DDBJ databases">
        <authorList>
            <person name="Vrbovska V."/>
            <person name="Kovarovic V."/>
            <person name="Botka T."/>
            <person name="Pantucek R."/>
        </authorList>
    </citation>
    <scope>NUCLEOTIDE SEQUENCE</scope>
    <source>
        <strain evidence="15">CCM 2609</strain>
    </source>
</reference>
<feature type="binding site" evidence="13">
    <location>
        <position position="130"/>
    </location>
    <ligand>
        <name>[4Fe-4S] cluster</name>
        <dbReference type="ChEBI" id="CHEBI:49883"/>
        <note>4Fe-4S-S-AdoMet</note>
    </ligand>
</feature>
<dbReference type="RefSeq" id="WP_243366933.1">
    <property type="nucleotide sequence ID" value="NZ_CP094348.1"/>
</dbReference>
<dbReference type="PIRSF" id="PIRSF006004">
    <property type="entry name" value="CHP00048"/>
    <property type="match status" value="1"/>
</dbReference>
<evidence type="ECO:0000256" key="5">
    <source>
        <dbReference type="ARBA" id="ARBA00022603"/>
    </source>
</evidence>
<evidence type="ECO:0000256" key="9">
    <source>
        <dbReference type="ARBA" id="ARBA00022723"/>
    </source>
</evidence>
<keyword evidence="12" id="KW-0046">Antibiotic resistance</keyword>
<dbReference type="InterPro" id="IPR004383">
    <property type="entry name" value="rRNA_lsu_MTrfase_RlmN/Cfr"/>
</dbReference>
<comment type="catalytic activity">
    <reaction evidence="13">
        <text>adenosine(2503) in 23S rRNA + 2 reduced [2Fe-2S]-[ferredoxin] + 2 S-adenosyl-L-methionine = 2-methyladenosine(2503) in 23S rRNA + 5'-deoxyadenosine + L-methionine + 2 oxidized [2Fe-2S]-[ferredoxin] + S-adenosyl-L-homocysteine</text>
        <dbReference type="Rhea" id="RHEA:42916"/>
        <dbReference type="Rhea" id="RHEA-COMP:10000"/>
        <dbReference type="Rhea" id="RHEA-COMP:10001"/>
        <dbReference type="Rhea" id="RHEA-COMP:10152"/>
        <dbReference type="Rhea" id="RHEA-COMP:10282"/>
        <dbReference type="ChEBI" id="CHEBI:17319"/>
        <dbReference type="ChEBI" id="CHEBI:33737"/>
        <dbReference type="ChEBI" id="CHEBI:33738"/>
        <dbReference type="ChEBI" id="CHEBI:57844"/>
        <dbReference type="ChEBI" id="CHEBI:57856"/>
        <dbReference type="ChEBI" id="CHEBI:59789"/>
        <dbReference type="ChEBI" id="CHEBI:74411"/>
        <dbReference type="ChEBI" id="CHEBI:74497"/>
        <dbReference type="EC" id="2.1.1.192"/>
    </reaction>
</comment>
<keyword evidence="11 13" id="KW-0411">Iron-sulfur</keyword>
<dbReference type="Gene3D" id="1.10.150.530">
    <property type="match status" value="1"/>
</dbReference>
<dbReference type="EC" id="2.1.1.192" evidence="13"/>
<comment type="cofactor">
    <cofactor evidence="13">
        <name>[4Fe-4S] cluster</name>
        <dbReference type="ChEBI" id="CHEBI:49883"/>
    </cofactor>
    <text evidence="13">Binds 1 [4Fe-4S] cluster. The cluster is coordinated with 3 cysteines and an exchangeable S-adenosyl-L-methionine.</text>
</comment>
<evidence type="ECO:0000256" key="8">
    <source>
        <dbReference type="ARBA" id="ARBA00022694"/>
    </source>
</evidence>
<dbReference type="Pfam" id="PF21016">
    <property type="entry name" value="RlmN_N"/>
    <property type="match status" value="1"/>
</dbReference>
<dbReference type="EMBL" id="CP094348">
    <property type="protein sequence ID" value="UOB21365.1"/>
    <property type="molecule type" value="Genomic_DNA"/>
</dbReference>
<comment type="function">
    <text evidence="13">Specifically methylates position 2 of adenine 2503 in 23S rRNA and position 2 of adenine 37 in tRNAs.</text>
</comment>
<dbReference type="SFLD" id="SFLDG01062">
    <property type="entry name" value="methyltransferase_(Class_A)"/>
    <property type="match status" value="1"/>
</dbReference>